<feature type="domain" description="Beta-lactamase class A catalytic" evidence="1">
    <location>
        <begin position="89"/>
        <end position="268"/>
    </location>
</feature>
<dbReference type="Gene3D" id="3.40.710.10">
    <property type="entry name" value="DD-peptidase/beta-lactamase superfamily"/>
    <property type="match status" value="1"/>
</dbReference>
<dbReference type="InterPro" id="IPR012338">
    <property type="entry name" value="Beta-lactam/transpept-like"/>
</dbReference>
<dbReference type="PANTHER" id="PTHR35333:SF3">
    <property type="entry name" value="BETA-LACTAMASE-TYPE TRANSPEPTIDASE FOLD CONTAINING PROTEIN"/>
    <property type="match status" value="1"/>
</dbReference>
<dbReference type="SUPFAM" id="SSF56601">
    <property type="entry name" value="beta-lactamase/transpeptidase-like"/>
    <property type="match status" value="1"/>
</dbReference>
<sequence length="299" mass="31825">MMQDRPGGHAIARRGPSTRVRRRRTLWGATALMLATAVILVPLVRSSGDDGPGVPEPIAVPTAPVAAAPPSLDRDMAAILDEAGGYRVGVALADVSGGTTRTFGDRDPFFAASTAKIITAAAYYHRVETGEARLDEPLGDYDAAFQLQAMVNTSSNDAWLLLMDAVGHSELTAYASSLGVEYDPEENLLTAEDMALVLRRLSAGELLDEEHTTELLGYMQDTNEEDLIPAGSRADVLVQHKYGQVAGELHDAALLTYRGSTIALVVYTEAPEDGGTTEQTELIREVTRAAEAALFPTGG</sequence>
<reference evidence="3" key="1">
    <citation type="submission" date="2019-07" db="EMBL/GenBank/DDBJ databases">
        <title>Arthrobacter KR32 sp. nov., isolated from mountain cheese made of cows milk.</title>
        <authorList>
            <person name="Flegler A."/>
        </authorList>
    </citation>
    <scope>NUCLEOTIDE SEQUENCE [LARGE SCALE GENOMIC DNA]</scope>
    <source>
        <strain evidence="3">KR32</strain>
    </source>
</reference>
<dbReference type="Proteomes" id="UP000326464">
    <property type="component" value="Unassembled WGS sequence"/>
</dbReference>
<dbReference type="GO" id="GO:0008800">
    <property type="term" value="F:beta-lactamase activity"/>
    <property type="evidence" value="ECO:0007669"/>
    <property type="project" value="InterPro"/>
</dbReference>
<name>A0A7X1NS78_9MICC</name>
<gene>
    <name evidence="2" type="ORF">FNH21_15235</name>
</gene>
<proteinExistence type="predicted"/>
<protein>
    <submittedName>
        <fullName evidence="2">Serine hydrolase</fullName>
    </submittedName>
</protein>
<dbReference type="GO" id="GO:0046677">
    <property type="term" value="P:response to antibiotic"/>
    <property type="evidence" value="ECO:0007669"/>
    <property type="project" value="InterPro"/>
</dbReference>
<dbReference type="PANTHER" id="PTHR35333">
    <property type="entry name" value="BETA-LACTAMASE"/>
    <property type="match status" value="1"/>
</dbReference>
<dbReference type="AlphaFoldDB" id="A0A7X1NS78"/>
<dbReference type="Pfam" id="PF13354">
    <property type="entry name" value="Beta-lactamase2"/>
    <property type="match status" value="1"/>
</dbReference>
<dbReference type="OrthoDB" id="4943064at2"/>
<evidence type="ECO:0000313" key="2">
    <source>
        <dbReference type="EMBL" id="MPY12051.1"/>
    </source>
</evidence>
<evidence type="ECO:0000259" key="1">
    <source>
        <dbReference type="Pfam" id="PF13354"/>
    </source>
</evidence>
<evidence type="ECO:0000313" key="3">
    <source>
        <dbReference type="Proteomes" id="UP000326464"/>
    </source>
</evidence>
<dbReference type="InterPro" id="IPR000871">
    <property type="entry name" value="Beta-lactam_class-A"/>
</dbReference>
<keyword evidence="3" id="KW-1185">Reference proteome</keyword>
<comment type="caution">
    <text evidence="2">The sequence shown here is derived from an EMBL/GenBank/DDBJ whole genome shotgun (WGS) entry which is preliminary data.</text>
</comment>
<dbReference type="InterPro" id="IPR045155">
    <property type="entry name" value="Beta-lactam_cat"/>
</dbReference>
<accession>A0A7X1NS78</accession>
<dbReference type="GO" id="GO:0030655">
    <property type="term" value="P:beta-lactam antibiotic catabolic process"/>
    <property type="evidence" value="ECO:0007669"/>
    <property type="project" value="InterPro"/>
</dbReference>
<dbReference type="EMBL" id="VJXX01000006">
    <property type="protein sequence ID" value="MPY12051.1"/>
    <property type="molecule type" value="Genomic_DNA"/>
</dbReference>
<organism evidence="2 3">
    <name type="scientific">Arthrobacter bussei</name>
    <dbReference type="NCBI Taxonomy" id="2594179"/>
    <lineage>
        <taxon>Bacteria</taxon>
        <taxon>Bacillati</taxon>
        <taxon>Actinomycetota</taxon>
        <taxon>Actinomycetes</taxon>
        <taxon>Micrococcales</taxon>
        <taxon>Micrococcaceae</taxon>
        <taxon>Arthrobacter</taxon>
    </lineage>
</organism>
<keyword evidence="2" id="KW-0378">Hydrolase</keyword>